<dbReference type="Proteomes" id="UP001234297">
    <property type="component" value="Chromosome 6"/>
</dbReference>
<reference evidence="1 2" key="1">
    <citation type="journal article" date="2022" name="Hortic Res">
        <title>A haplotype resolved chromosomal level avocado genome allows analysis of novel avocado genes.</title>
        <authorList>
            <person name="Nath O."/>
            <person name="Fletcher S.J."/>
            <person name="Hayward A."/>
            <person name="Shaw L.M."/>
            <person name="Masouleh A.K."/>
            <person name="Furtado A."/>
            <person name="Henry R.J."/>
            <person name="Mitter N."/>
        </authorList>
    </citation>
    <scope>NUCLEOTIDE SEQUENCE [LARGE SCALE GENOMIC DNA]</scope>
    <source>
        <strain evidence="2">cv. Hass</strain>
    </source>
</reference>
<evidence type="ECO:0000313" key="1">
    <source>
        <dbReference type="EMBL" id="KAJ8626771.1"/>
    </source>
</evidence>
<keyword evidence="2" id="KW-1185">Reference proteome</keyword>
<organism evidence="1 2">
    <name type="scientific">Persea americana</name>
    <name type="common">Avocado</name>
    <dbReference type="NCBI Taxonomy" id="3435"/>
    <lineage>
        <taxon>Eukaryota</taxon>
        <taxon>Viridiplantae</taxon>
        <taxon>Streptophyta</taxon>
        <taxon>Embryophyta</taxon>
        <taxon>Tracheophyta</taxon>
        <taxon>Spermatophyta</taxon>
        <taxon>Magnoliopsida</taxon>
        <taxon>Magnoliidae</taxon>
        <taxon>Laurales</taxon>
        <taxon>Lauraceae</taxon>
        <taxon>Persea</taxon>
    </lineage>
</organism>
<name>A0ACC2KZT4_PERAE</name>
<proteinExistence type="predicted"/>
<comment type="caution">
    <text evidence="1">The sequence shown here is derived from an EMBL/GenBank/DDBJ whole genome shotgun (WGS) entry which is preliminary data.</text>
</comment>
<sequence>MKALMLIPLVLLLSGQSLTQGTGIVTGTCSRAAHSNPGISYDFCVAYLQANPRSATSELGELGLISLELALSYASHTNYHIKELMHETGLDPNKKRCLKDCLDLYTKAIDMVSKSEDALKAKRYGDVNEWVNSVMEGLDRCENGFNGSDLVSPLTEENKDLSQLGFIVLAITSFLG</sequence>
<accession>A0ACC2KZT4</accession>
<dbReference type="EMBL" id="CM056814">
    <property type="protein sequence ID" value="KAJ8626771.1"/>
    <property type="molecule type" value="Genomic_DNA"/>
</dbReference>
<gene>
    <name evidence="1" type="ORF">MRB53_020078</name>
</gene>
<evidence type="ECO:0000313" key="2">
    <source>
        <dbReference type="Proteomes" id="UP001234297"/>
    </source>
</evidence>
<protein>
    <submittedName>
        <fullName evidence="1">Uncharacterized protein</fullName>
    </submittedName>
</protein>